<name>A0A0C2W7M9_9BACL</name>
<dbReference type="PROSITE" id="PS51257">
    <property type="entry name" value="PROKAR_LIPOPROTEIN"/>
    <property type="match status" value="1"/>
</dbReference>
<dbReference type="STRING" id="889306.KP78_03830"/>
<reference evidence="5 6" key="1">
    <citation type="submission" date="2015-01" db="EMBL/GenBank/DDBJ databases">
        <title>Genome sequencing of Jeotgalibacillus soli.</title>
        <authorList>
            <person name="Goh K.M."/>
            <person name="Chan K.-G."/>
            <person name="Yaakop A.S."/>
            <person name="Ee R."/>
            <person name="Gan H.M."/>
            <person name="Chan C.S."/>
        </authorList>
    </citation>
    <scope>NUCLEOTIDE SEQUENCE [LARGE SCALE GENOMIC DNA]</scope>
    <source>
        <strain evidence="5 6">P9</strain>
    </source>
</reference>
<feature type="signal peptide" evidence="3">
    <location>
        <begin position="1"/>
        <end position="20"/>
    </location>
</feature>
<dbReference type="CDD" id="cd07381">
    <property type="entry name" value="MPP_CapA"/>
    <property type="match status" value="1"/>
</dbReference>
<dbReference type="InterPro" id="IPR052169">
    <property type="entry name" value="CW_Biosynth-Accessory"/>
</dbReference>
<accession>A0A0C2W7M9</accession>
<dbReference type="AlphaFoldDB" id="A0A0C2W7M9"/>
<dbReference type="PATRIC" id="fig|889306.3.peg.385"/>
<evidence type="ECO:0000313" key="6">
    <source>
        <dbReference type="Proteomes" id="UP000031938"/>
    </source>
</evidence>
<keyword evidence="6" id="KW-1185">Reference proteome</keyword>
<comment type="caution">
    <text evidence="5">The sequence shown here is derived from an EMBL/GenBank/DDBJ whole genome shotgun (WGS) entry which is preliminary data.</text>
</comment>
<evidence type="ECO:0000256" key="3">
    <source>
        <dbReference type="SAM" id="SignalP"/>
    </source>
</evidence>
<evidence type="ECO:0000313" key="5">
    <source>
        <dbReference type="EMBL" id="KIL52013.1"/>
    </source>
</evidence>
<feature type="chain" id="PRO_5039449416" description="Capsule synthesis protein CapA domain-containing protein" evidence="3">
    <location>
        <begin position="21"/>
        <end position="397"/>
    </location>
</feature>
<dbReference type="PANTHER" id="PTHR33393:SF12">
    <property type="entry name" value="CAPSULE BIOSYNTHESIS PROTEIN CAPA"/>
    <property type="match status" value="1"/>
</dbReference>
<comment type="similarity">
    <text evidence="1">Belongs to the CapA family.</text>
</comment>
<organism evidence="5 6">
    <name type="scientific">Jeotgalibacillus soli</name>
    <dbReference type="NCBI Taxonomy" id="889306"/>
    <lineage>
        <taxon>Bacteria</taxon>
        <taxon>Bacillati</taxon>
        <taxon>Bacillota</taxon>
        <taxon>Bacilli</taxon>
        <taxon>Bacillales</taxon>
        <taxon>Caryophanaceae</taxon>
        <taxon>Jeotgalibacillus</taxon>
    </lineage>
</organism>
<dbReference type="Gene3D" id="3.60.21.10">
    <property type="match status" value="1"/>
</dbReference>
<evidence type="ECO:0000256" key="2">
    <source>
        <dbReference type="SAM" id="MobiDB-lite"/>
    </source>
</evidence>
<feature type="region of interest" description="Disordered" evidence="2">
    <location>
        <begin position="24"/>
        <end position="45"/>
    </location>
</feature>
<dbReference type="SMART" id="SM00854">
    <property type="entry name" value="PGA_cap"/>
    <property type="match status" value="1"/>
</dbReference>
<protein>
    <recommendedName>
        <fullName evidence="4">Capsule synthesis protein CapA domain-containing protein</fullName>
    </recommendedName>
</protein>
<dbReference type="InterPro" id="IPR029052">
    <property type="entry name" value="Metallo-depent_PP-like"/>
</dbReference>
<dbReference type="InterPro" id="IPR019079">
    <property type="entry name" value="Capsule_synth_CapA"/>
</dbReference>
<evidence type="ECO:0000259" key="4">
    <source>
        <dbReference type="SMART" id="SM00854"/>
    </source>
</evidence>
<sequence length="397" mass="44743">MKKAFMFFCTIILMSSCAFQPVSEDPNSSSNKDSSETPSEPLPVESSTAHFVAVGDLLVERPILYDAQQKDGSFYFDPLLAEVKHLIYGSDFAYANQETPITGAEFGLGDGYFVFNNPYELGHLYHETGFNMLQLVNNHTLDMDISGLARNIEFWQTHYPDVLLSGAHIKPEDREYIPVIEKNGISIALISSTYKSNLPVTTPHSLNIFTDNEEQLIDDVSRAREVADLVVVGMHWGQEYAQPTPEQQQLAKDLAKSGADIIIGHHPHVLQPIEWIDGQDGQKTLVAYSLGNFISGPFDDRVPHLDCDRLTGALLGLTITKTAEEIAIDSLYAVPTYTSFSETYTNFQVKPLDDFEEQEFRWCDLPDHKKNVHETLTREMEDIEIQLEIENEPNETF</sequence>
<proteinExistence type="inferred from homology"/>
<dbReference type="EMBL" id="JXRP01000006">
    <property type="protein sequence ID" value="KIL52013.1"/>
    <property type="molecule type" value="Genomic_DNA"/>
</dbReference>
<dbReference type="Proteomes" id="UP000031938">
    <property type="component" value="Unassembled WGS sequence"/>
</dbReference>
<feature type="compositionally biased region" description="Polar residues" evidence="2">
    <location>
        <begin position="25"/>
        <end position="38"/>
    </location>
</feature>
<dbReference type="SUPFAM" id="SSF56300">
    <property type="entry name" value="Metallo-dependent phosphatases"/>
    <property type="match status" value="1"/>
</dbReference>
<gene>
    <name evidence="5" type="ORF">KP78_03830</name>
</gene>
<feature type="domain" description="Capsule synthesis protein CapA" evidence="4">
    <location>
        <begin position="50"/>
        <end position="297"/>
    </location>
</feature>
<keyword evidence="3" id="KW-0732">Signal</keyword>
<dbReference type="Pfam" id="PF09587">
    <property type="entry name" value="PGA_cap"/>
    <property type="match status" value="1"/>
</dbReference>
<evidence type="ECO:0000256" key="1">
    <source>
        <dbReference type="ARBA" id="ARBA00005662"/>
    </source>
</evidence>
<dbReference type="PANTHER" id="PTHR33393">
    <property type="entry name" value="POLYGLUTAMINE SYNTHESIS ACCESSORY PROTEIN RV0574C-RELATED"/>
    <property type="match status" value="1"/>
</dbReference>